<dbReference type="PROSITE" id="PS50850">
    <property type="entry name" value="MFS"/>
    <property type="match status" value="1"/>
</dbReference>
<feature type="transmembrane region" description="Helical" evidence="5">
    <location>
        <begin position="95"/>
        <end position="112"/>
    </location>
</feature>
<sequence length="396" mass="40513">MQNTVPAVTAPITATVAVSRRSKVFAQVQQLSLPVMFTLFGVIMGSWAGRIPAMAARLNISHSSLSMVLLCGGIGALLSFPVSSFLMGRFGARKTMLYSGLALLAVLVSIGIAPTVPAVMVAVLMLGITASTYDVAMNAAASKREKTTGKSEMSMLHGLACAGGLAGATLGSVMAGMKVAPAIHFMMVAGPLAAILWAASQVLDISDDVEKVEKKKFALPRGPLALLGLLGFLGSMSEGSIADWSGVFLKEHFNATDGLAPLALSCFSVMMLLSRLVGDKLKIRFGAQRLVTIGAVVSAMGLFFAVLAPSAHAALGGFAIAGLGLSLLFPFVFSAAGAQGPIALAGVASMAYSGTLMGPPVIGAIASHVGMQMAIGYVGILSIVIALVASRTKLLK</sequence>
<evidence type="ECO:0000259" key="6">
    <source>
        <dbReference type="PROSITE" id="PS50850"/>
    </source>
</evidence>
<feature type="transmembrane region" description="Helical" evidence="5">
    <location>
        <begin position="65"/>
        <end position="88"/>
    </location>
</feature>
<dbReference type="Pfam" id="PF07690">
    <property type="entry name" value="MFS_1"/>
    <property type="match status" value="1"/>
</dbReference>
<evidence type="ECO:0000256" key="4">
    <source>
        <dbReference type="ARBA" id="ARBA00023136"/>
    </source>
</evidence>
<proteinExistence type="predicted"/>
<feature type="transmembrane region" description="Helical" evidence="5">
    <location>
        <begin position="118"/>
        <end position="136"/>
    </location>
</feature>
<feature type="transmembrane region" description="Helical" evidence="5">
    <location>
        <begin position="183"/>
        <end position="203"/>
    </location>
</feature>
<evidence type="ECO:0000256" key="2">
    <source>
        <dbReference type="ARBA" id="ARBA00022692"/>
    </source>
</evidence>
<dbReference type="EMBL" id="JBHRVV010000001">
    <property type="protein sequence ID" value="MFC3460429.1"/>
    <property type="molecule type" value="Genomic_DNA"/>
</dbReference>
<name>A0ABV7PMS8_9BURK</name>
<dbReference type="SUPFAM" id="SSF103473">
    <property type="entry name" value="MFS general substrate transporter"/>
    <property type="match status" value="1"/>
</dbReference>
<feature type="transmembrane region" description="Helical" evidence="5">
    <location>
        <begin position="259"/>
        <end position="278"/>
    </location>
</feature>
<keyword evidence="2 5" id="KW-0812">Transmembrane</keyword>
<evidence type="ECO:0000256" key="3">
    <source>
        <dbReference type="ARBA" id="ARBA00022989"/>
    </source>
</evidence>
<keyword evidence="3 5" id="KW-1133">Transmembrane helix</keyword>
<evidence type="ECO:0000313" key="8">
    <source>
        <dbReference type="Proteomes" id="UP001595665"/>
    </source>
</evidence>
<comment type="caution">
    <text evidence="7">The sequence shown here is derived from an EMBL/GenBank/DDBJ whole genome shotgun (WGS) entry which is preliminary data.</text>
</comment>
<protein>
    <submittedName>
        <fullName evidence="7">MFS transporter</fullName>
    </submittedName>
</protein>
<dbReference type="InterPro" id="IPR020846">
    <property type="entry name" value="MFS_dom"/>
</dbReference>
<dbReference type="InterPro" id="IPR011701">
    <property type="entry name" value="MFS"/>
</dbReference>
<dbReference type="PANTHER" id="PTHR23514">
    <property type="entry name" value="BYPASS OF STOP CODON PROTEIN 6"/>
    <property type="match status" value="1"/>
</dbReference>
<dbReference type="Proteomes" id="UP001595665">
    <property type="component" value="Unassembled WGS sequence"/>
</dbReference>
<comment type="subcellular location">
    <subcellularLocation>
        <location evidence="1">Membrane</location>
        <topology evidence="1">Multi-pass membrane protein</topology>
    </subcellularLocation>
</comment>
<feature type="transmembrane region" description="Helical" evidence="5">
    <location>
        <begin position="371"/>
        <end position="390"/>
    </location>
</feature>
<gene>
    <name evidence="7" type="ORF">ACFOPH_19535</name>
</gene>
<accession>A0ABV7PMS8</accession>
<keyword evidence="8" id="KW-1185">Reference proteome</keyword>
<feature type="transmembrane region" description="Helical" evidence="5">
    <location>
        <begin position="290"/>
        <end position="308"/>
    </location>
</feature>
<dbReference type="PANTHER" id="PTHR23514:SF13">
    <property type="entry name" value="INNER MEMBRANE PROTEIN YBJJ"/>
    <property type="match status" value="1"/>
</dbReference>
<feature type="transmembrane region" description="Helical" evidence="5">
    <location>
        <begin position="156"/>
        <end position="177"/>
    </location>
</feature>
<evidence type="ECO:0000313" key="7">
    <source>
        <dbReference type="EMBL" id="MFC3460429.1"/>
    </source>
</evidence>
<feature type="transmembrane region" description="Helical" evidence="5">
    <location>
        <begin position="224"/>
        <end position="247"/>
    </location>
</feature>
<dbReference type="InterPro" id="IPR051788">
    <property type="entry name" value="MFS_Transporter"/>
</dbReference>
<dbReference type="CDD" id="cd17393">
    <property type="entry name" value="MFS_MosC_like"/>
    <property type="match status" value="1"/>
</dbReference>
<feature type="transmembrane region" description="Helical" evidence="5">
    <location>
        <begin position="31"/>
        <end position="53"/>
    </location>
</feature>
<feature type="transmembrane region" description="Helical" evidence="5">
    <location>
        <begin position="342"/>
        <end position="365"/>
    </location>
</feature>
<evidence type="ECO:0000256" key="1">
    <source>
        <dbReference type="ARBA" id="ARBA00004141"/>
    </source>
</evidence>
<organism evidence="7 8">
    <name type="scientific">Massilia haematophila</name>
    <dbReference type="NCBI Taxonomy" id="457923"/>
    <lineage>
        <taxon>Bacteria</taxon>
        <taxon>Pseudomonadati</taxon>
        <taxon>Pseudomonadota</taxon>
        <taxon>Betaproteobacteria</taxon>
        <taxon>Burkholderiales</taxon>
        <taxon>Oxalobacteraceae</taxon>
        <taxon>Telluria group</taxon>
        <taxon>Massilia</taxon>
    </lineage>
</organism>
<dbReference type="Gene3D" id="1.20.1250.20">
    <property type="entry name" value="MFS general substrate transporter like domains"/>
    <property type="match status" value="2"/>
</dbReference>
<evidence type="ECO:0000256" key="5">
    <source>
        <dbReference type="SAM" id="Phobius"/>
    </source>
</evidence>
<reference evidence="8" key="1">
    <citation type="journal article" date="2019" name="Int. J. Syst. Evol. Microbiol.">
        <title>The Global Catalogue of Microorganisms (GCM) 10K type strain sequencing project: providing services to taxonomists for standard genome sequencing and annotation.</title>
        <authorList>
            <consortium name="The Broad Institute Genomics Platform"/>
            <consortium name="The Broad Institute Genome Sequencing Center for Infectious Disease"/>
            <person name="Wu L."/>
            <person name="Ma J."/>
        </authorList>
    </citation>
    <scope>NUCLEOTIDE SEQUENCE [LARGE SCALE GENOMIC DNA]</scope>
    <source>
        <strain evidence="8">CCM 7480</strain>
    </source>
</reference>
<dbReference type="InterPro" id="IPR036259">
    <property type="entry name" value="MFS_trans_sf"/>
</dbReference>
<feature type="transmembrane region" description="Helical" evidence="5">
    <location>
        <begin position="314"/>
        <end position="335"/>
    </location>
</feature>
<feature type="domain" description="Major facilitator superfamily (MFS) profile" evidence="6">
    <location>
        <begin position="223"/>
        <end position="396"/>
    </location>
</feature>
<dbReference type="RefSeq" id="WP_312547419.1">
    <property type="nucleotide sequence ID" value="NZ_JBHRVV010000001.1"/>
</dbReference>
<keyword evidence="4 5" id="KW-0472">Membrane</keyword>